<sequence length="459" mass="51847">MPNVTFEKTSNVTGRLDVAITKDELNEKIVAELKKQKQKVSMKGFRKGKTPLSTLRKMMGNQILGQELDAMIKSSLFGYIEENDIKLIFSPQPVEDESMPMLTASTLQDITFKYDLALEPEFTLELPKETFDKYILATTDEFLDEQIDRMLQSAGETEDFTEGKVEDTDILDVTFTEVGPVEDKITNTTKLYVDSLSDAGKKWVTGKKIGGTLKVKDITAIEKDSTPAYVNKYLLGLEDAETDISDKSFEMTINSAGRITKAELNEEFFTKFDPTGEITTEAQLRDKIAEDNSSGFNSQGEMMANFEIQRALVEGNDIELPLDIMKQINDDDPSDNDFEMFQRGVKWMLIRNTYAEQAEIKLEYEDIKAEAVTSLMGMLGGQRPDFLTDEFIDNYVGQMLQDEKQREQLSSNAIEKKIMASLREKVSFKETALDADAFNELIKEFNEKNTPAAPAAEEE</sequence>
<gene>
    <name evidence="2" type="ORF">FUA23_05375</name>
</gene>
<dbReference type="InterPro" id="IPR027304">
    <property type="entry name" value="Trigger_fact/SurA_dom_sf"/>
</dbReference>
<dbReference type="GO" id="GO:0015031">
    <property type="term" value="P:protein transport"/>
    <property type="evidence" value="ECO:0007669"/>
    <property type="project" value="InterPro"/>
</dbReference>
<proteinExistence type="predicted"/>
<evidence type="ECO:0000259" key="1">
    <source>
        <dbReference type="Pfam" id="PF05697"/>
    </source>
</evidence>
<dbReference type="GO" id="GO:0006457">
    <property type="term" value="P:protein folding"/>
    <property type="evidence" value="ECO:0007669"/>
    <property type="project" value="InterPro"/>
</dbReference>
<dbReference type="SUPFAM" id="SSF109998">
    <property type="entry name" value="Triger factor/SurA peptide-binding domain-like"/>
    <property type="match status" value="1"/>
</dbReference>
<protein>
    <recommendedName>
        <fullName evidence="1">Trigger factor ribosome-binding bacterial domain-containing protein</fullName>
    </recommendedName>
</protein>
<dbReference type="Proteomes" id="UP000321907">
    <property type="component" value="Unassembled WGS sequence"/>
</dbReference>
<dbReference type="Gene3D" id="1.10.3120.10">
    <property type="entry name" value="Trigger factor, C-terminal domain"/>
    <property type="match status" value="1"/>
</dbReference>
<evidence type="ECO:0000313" key="3">
    <source>
        <dbReference type="Proteomes" id="UP000321907"/>
    </source>
</evidence>
<dbReference type="Pfam" id="PF05697">
    <property type="entry name" value="Trigger_N"/>
    <property type="match status" value="1"/>
</dbReference>
<dbReference type="InterPro" id="IPR036611">
    <property type="entry name" value="Trigger_fac_ribosome-bd_sf"/>
</dbReference>
<dbReference type="RefSeq" id="WP_147929703.1">
    <property type="nucleotide sequence ID" value="NZ_VOXD01000006.1"/>
</dbReference>
<dbReference type="InterPro" id="IPR008881">
    <property type="entry name" value="Trigger_fac_ribosome-bd_bac"/>
</dbReference>
<dbReference type="OrthoDB" id="9767721at2"/>
<organism evidence="2 3">
    <name type="scientific">Neolewinella aurantiaca</name>
    <dbReference type="NCBI Taxonomy" id="2602767"/>
    <lineage>
        <taxon>Bacteria</taxon>
        <taxon>Pseudomonadati</taxon>
        <taxon>Bacteroidota</taxon>
        <taxon>Saprospiria</taxon>
        <taxon>Saprospirales</taxon>
        <taxon>Lewinellaceae</taxon>
        <taxon>Neolewinella</taxon>
    </lineage>
</organism>
<evidence type="ECO:0000313" key="2">
    <source>
        <dbReference type="EMBL" id="TXF90531.1"/>
    </source>
</evidence>
<dbReference type="SUPFAM" id="SSF102735">
    <property type="entry name" value="Trigger factor ribosome-binding domain"/>
    <property type="match status" value="1"/>
</dbReference>
<dbReference type="EMBL" id="VOXD01000006">
    <property type="protein sequence ID" value="TXF90531.1"/>
    <property type="molecule type" value="Genomic_DNA"/>
</dbReference>
<accession>A0A5C7FY51</accession>
<feature type="domain" description="Trigger factor ribosome-binding bacterial" evidence="1">
    <location>
        <begin position="3"/>
        <end position="150"/>
    </location>
</feature>
<name>A0A5C7FY51_9BACT</name>
<reference evidence="2 3" key="1">
    <citation type="submission" date="2019-08" db="EMBL/GenBank/DDBJ databases">
        <title>Lewinella sp. strain SSH13 Genome sequencing and assembly.</title>
        <authorList>
            <person name="Kim I."/>
        </authorList>
    </citation>
    <scope>NUCLEOTIDE SEQUENCE [LARGE SCALE GENOMIC DNA]</scope>
    <source>
        <strain evidence="2 3">SSH13</strain>
    </source>
</reference>
<keyword evidence="3" id="KW-1185">Reference proteome</keyword>
<dbReference type="InterPro" id="IPR037041">
    <property type="entry name" value="Trigger_fac_C_sf"/>
</dbReference>
<dbReference type="Gene3D" id="3.30.70.1050">
    <property type="entry name" value="Trigger factor ribosome-binding domain"/>
    <property type="match status" value="1"/>
</dbReference>
<comment type="caution">
    <text evidence="2">The sequence shown here is derived from an EMBL/GenBank/DDBJ whole genome shotgun (WGS) entry which is preliminary data.</text>
</comment>
<dbReference type="AlphaFoldDB" id="A0A5C7FY51"/>